<organism evidence="2 3">
    <name type="scientific">Pseudomonas protegens</name>
    <dbReference type="NCBI Taxonomy" id="380021"/>
    <lineage>
        <taxon>Bacteria</taxon>
        <taxon>Pseudomonadati</taxon>
        <taxon>Pseudomonadota</taxon>
        <taxon>Gammaproteobacteria</taxon>
        <taxon>Pseudomonadales</taxon>
        <taxon>Pseudomonadaceae</taxon>
        <taxon>Pseudomonas</taxon>
    </lineage>
</organism>
<reference evidence="3" key="1">
    <citation type="journal article" date="2020" name="Microbiol. Resour. Announc.">
        <title>Complete genome sequences of four natural Pseudomonas isolates that catabolize a wide range of aromatic compounds relevant to lignin valorization.</title>
        <authorList>
            <person name="Hatmaker E.A."/>
            <person name="Presley G."/>
            <person name="Cannon O."/>
            <person name="Guss A.M."/>
            <person name="Elkins J.G."/>
        </authorList>
    </citation>
    <scope>NUCLEOTIDE SEQUENCE [LARGE SCALE GENOMIC DNA]</scope>
    <source>
        <strain evidence="3">H1F5C</strain>
    </source>
</reference>
<evidence type="ECO:0000313" key="2">
    <source>
        <dbReference type="EMBL" id="QNH76810.1"/>
    </source>
</evidence>
<dbReference type="RefSeq" id="WP_158552877.1">
    <property type="nucleotide sequence ID" value="NZ_CP060201.1"/>
</dbReference>
<gene>
    <name evidence="2" type="ORF">GGI48_26605</name>
</gene>
<feature type="region of interest" description="Disordered" evidence="1">
    <location>
        <begin position="19"/>
        <end position="55"/>
    </location>
</feature>
<sequence length="55" mass="5891">MDLRQAGIFMTSPILDKKQFKQSKTPTKQAKKAGLLPEKNQAKIATSGGTNGGTE</sequence>
<dbReference type="EMBL" id="CP060201">
    <property type="protein sequence ID" value="QNH76810.1"/>
    <property type="molecule type" value="Genomic_DNA"/>
</dbReference>
<proteinExistence type="predicted"/>
<name>A0A7G8YMB2_9PSED</name>
<evidence type="ECO:0000313" key="3">
    <source>
        <dbReference type="Proteomes" id="UP000515277"/>
    </source>
</evidence>
<protein>
    <submittedName>
        <fullName evidence="2">Uncharacterized protein</fullName>
    </submittedName>
</protein>
<dbReference type="Proteomes" id="UP000515277">
    <property type="component" value="Chromosome"/>
</dbReference>
<accession>A0A7G8YMB2</accession>
<dbReference type="AlphaFoldDB" id="A0A7G8YMB2"/>
<evidence type="ECO:0000256" key="1">
    <source>
        <dbReference type="SAM" id="MobiDB-lite"/>
    </source>
</evidence>